<dbReference type="AlphaFoldDB" id="A0A9D2HLJ3"/>
<evidence type="ECO:0000256" key="2">
    <source>
        <dbReference type="ARBA" id="ARBA00005709"/>
    </source>
</evidence>
<dbReference type="InterPro" id="IPR046358">
    <property type="entry name" value="Flagellin_C"/>
</dbReference>
<gene>
    <name evidence="6" type="ORF">H9784_02170</name>
</gene>
<organism evidence="6 7">
    <name type="scientific">Candidatus Desulfovibrio intestinavium</name>
    <dbReference type="NCBI Taxonomy" id="2838534"/>
    <lineage>
        <taxon>Bacteria</taxon>
        <taxon>Pseudomonadati</taxon>
        <taxon>Thermodesulfobacteriota</taxon>
        <taxon>Desulfovibrionia</taxon>
        <taxon>Desulfovibrionales</taxon>
        <taxon>Desulfovibrionaceae</taxon>
        <taxon>Desulfovibrio</taxon>
    </lineage>
</organism>
<comment type="caution">
    <text evidence="6">The sequence shown here is derived from an EMBL/GenBank/DDBJ whole genome shotgun (WGS) entry which is preliminary data.</text>
</comment>
<protein>
    <submittedName>
        <fullName evidence="6">Flagellin</fullName>
    </submittedName>
</protein>
<dbReference type="InterPro" id="IPR001492">
    <property type="entry name" value="Flagellin"/>
</dbReference>
<evidence type="ECO:0000256" key="3">
    <source>
        <dbReference type="ARBA" id="ARBA00023143"/>
    </source>
</evidence>
<sequence length="280" mass="29052">MNLAGTEGFSLSLDFSANPGDNGGGGVSVFTYNNLSAFVDNFGVLEVSVGGQNIQSAQWAIGVNAPTSLEVRIEADKALHVILNGNDIGRIANANVGGPGQLVLGNPTGTEGSITYTSVNARQDANAGQGGGGGNGGDAAVDGDPAPGRVLIHFGTGNDSAEDYYVIDKSDATLNGLGIADADVTTQTNAQTSLTRIEDALVRHAEIRTYLGGLQNRLENTVSNLTIQSENTAASESRISDVDVAQEMQTFIRNQVLTQSAVSMLTQANSMPRMVMSLIF</sequence>
<dbReference type="Gene3D" id="6.10.10.10">
    <property type="entry name" value="Flagellar export chaperone, C-terminal domain"/>
    <property type="match status" value="1"/>
</dbReference>
<dbReference type="Proteomes" id="UP000823821">
    <property type="component" value="Unassembled WGS sequence"/>
</dbReference>
<dbReference type="EMBL" id="DWZD01000016">
    <property type="protein sequence ID" value="HJA78367.1"/>
    <property type="molecule type" value="Genomic_DNA"/>
</dbReference>
<proteinExistence type="inferred from homology"/>
<dbReference type="Pfam" id="PF00700">
    <property type="entry name" value="Flagellin_C"/>
    <property type="match status" value="1"/>
</dbReference>
<keyword evidence="6" id="KW-0969">Cilium</keyword>
<evidence type="ECO:0000259" key="5">
    <source>
        <dbReference type="Pfam" id="PF00700"/>
    </source>
</evidence>
<dbReference type="InterPro" id="IPR042187">
    <property type="entry name" value="Flagellin_C_sub2"/>
</dbReference>
<comment type="subcellular location">
    <subcellularLocation>
        <location evidence="1">Bacterial flagellum</location>
    </subcellularLocation>
</comment>
<feature type="domain" description="Flagellin C-terminal" evidence="5">
    <location>
        <begin position="195"/>
        <end position="279"/>
    </location>
</feature>
<dbReference type="Gene3D" id="1.20.1330.10">
    <property type="entry name" value="f41 fragment of flagellin, N-terminal domain"/>
    <property type="match status" value="1"/>
</dbReference>
<feature type="compositionally biased region" description="Gly residues" evidence="4">
    <location>
        <begin position="128"/>
        <end position="137"/>
    </location>
</feature>
<keyword evidence="6" id="KW-0282">Flagellum</keyword>
<dbReference type="PANTHER" id="PTHR42792:SF2">
    <property type="entry name" value="FLAGELLIN"/>
    <property type="match status" value="1"/>
</dbReference>
<dbReference type="GO" id="GO:0009288">
    <property type="term" value="C:bacterial-type flagellum"/>
    <property type="evidence" value="ECO:0007669"/>
    <property type="project" value="UniProtKB-SubCell"/>
</dbReference>
<evidence type="ECO:0000313" key="6">
    <source>
        <dbReference type="EMBL" id="HJA78367.1"/>
    </source>
</evidence>
<keyword evidence="6" id="KW-0966">Cell projection</keyword>
<dbReference type="PANTHER" id="PTHR42792">
    <property type="entry name" value="FLAGELLIN"/>
    <property type="match status" value="1"/>
</dbReference>
<reference evidence="6" key="2">
    <citation type="submission" date="2021-04" db="EMBL/GenBank/DDBJ databases">
        <authorList>
            <person name="Gilroy R."/>
        </authorList>
    </citation>
    <scope>NUCLEOTIDE SEQUENCE</scope>
    <source>
        <strain evidence="6">5032</strain>
    </source>
</reference>
<name>A0A9D2HLJ3_9BACT</name>
<evidence type="ECO:0000256" key="4">
    <source>
        <dbReference type="SAM" id="MobiDB-lite"/>
    </source>
</evidence>
<evidence type="ECO:0000256" key="1">
    <source>
        <dbReference type="ARBA" id="ARBA00004365"/>
    </source>
</evidence>
<evidence type="ECO:0000313" key="7">
    <source>
        <dbReference type="Proteomes" id="UP000823821"/>
    </source>
</evidence>
<comment type="similarity">
    <text evidence="2">Belongs to the bacterial flagellin family.</text>
</comment>
<dbReference type="GO" id="GO:0005198">
    <property type="term" value="F:structural molecule activity"/>
    <property type="evidence" value="ECO:0007669"/>
    <property type="project" value="InterPro"/>
</dbReference>
<reference evidence="6" key="1">
    <citation type="journal article" date="2021" name="PeerJ">
        <title>Extensive microbial diversity within the chicken gut microbiome revealed by metagenomics and culture.</title>
        <authorList>
            <person name="Gilroy R."/>
            <person name="Ravi A."/>
            <person name="Getino M."/>
            <person name="Pursley I."/>
            <person name="Horton D.L."/>
            <person name="Alikhan N.F."/>
            <person name="Baker D."/>
            <person name="Gharbi K."/>
            <person name="Hall N."/>
            <person name="Watson M."/>
            <person name="Adriaenssens E.M."/>
            <person name="Foster-Nyarko E."/>
            <person name="Jarju S."/>
            <person name="Secka A."/>
            <person name="Antonio M."/>
            <person name="Oren A."/>
            <person name="Chaudhuri R.R."/>
            <person name="La Ragione R."/>
            <person name="Hildebrand F."/>
            <person name="Pallen M.J."/>
        </authorList>
    </citation>
    <scope>NUCLEOTIDE SEQUENCE</scope>
    <source>
        <strain evidence="6">5032</strain>
    </source>
</reference>
<keyword evidence="3" id="KW-0975">Bacterial flagellum</keyword>
<feature type="region of interest" description="Disordered" evidence="4">
    <location>
        <begin position="123"/>
        <end position="144"/>
    </location>
</feature>
<accession>A0A9D2HLJ3</accession>
<dbReference type="SUPFAM" id="SSF64518">
    <property type="entry name" value="Phase 1 flagellin"/>
    <property type="match status" value="1"/>
</dbReference>